<protein>
    <submittedName>
        <fullName evidence="1">Uncharacterized protein</fullName>
    </submittedName>
</protein>
<dbReference type="AlphaFoldDB" id="A0AAQ0RWM0"/>
<reference evidence="1 2" key="1">
    <citation type="journal article" date="2016" name="Front. Microbiol.">
        <title>Comprehensive Phylogenetic Analysis of Bovine Non-aureus Staphylococci Species Based on Whole-Genome Sequencing.</title>
        <authorList>
            <person name="Naushad S."/>
            <person name="Barkema H.W."/>
            <person name="Luby C."/>
            <person name="Condas L.A."/>
            <person name="Nobrega D.B."/>
            <person name="Carson D.A."/>
            <person name="De Buck J."/>
        </authorList>
    </citation>
    <scope>NUCLEOTIDE SEQUENCE [LARGE SCALE GENOMIC DNA]</scope>
    <source>
        <strain evidence="1 2">SNUC 1349</strain>
    </source>
</reference>
<accession>A0AAQ0RWM0</accession>
<organism evidence="1 2">
    <name type="scientific">Staphylococcus xylosus</name>
    <dbReference type="NCBI Taxonomy" id="1288"/>
    <lineage>
        <taxon>Bacteria</taxon>
        <taxon>Bacillati</taxon>
        <taxon>Bacillota</taxon>
        <taxon>Bacilli</taxon>
        <taxon>Bacillales</taxon>
        <taxon>Staphylococcaceae</taxon>
        <taxon>Staphylococcus</taxon>
    </lineage>
</organism>
<sequence>MEYMSKSSCISPTNTMKHNLIKKLQVWINKIKRKLNSGTLQAIKDPIGSFFMSEYMSSYSCINPINSIK</sequence>
<gene>
    <name evidence="1" type="ORF">BU104_13895</name>
</gene>
<proteinExistence type="predicted"/>
<dbReference type="Proteomes" id="UP000285579">
    <property type="component" value="Unassembled WGS sequence"/>
</dbReference>
<evidence type="ECO:0000313" key="1">
    <source>
        <dbReference type="EMBL" id="RIM90612.1"/>
    </source>
</evidence>
<name>A0AAQ0RWM0_STAXY</name>
<comment type="caution">
    <text evidence="1">The sequence shown here is derived from an EMBL/GenBank/DDBJ whole genome shotgun (WGS) entry which is preliminary data.</text>
</comment>
<dbReference type="EMBL" id="QXUI01000016">
    <property type="protein sequence ID" value="RIM90612.1"/>
    <property type="molecule type" value="Genomic_DNA"/>
</dbReference>
<evidence type="ECO:0000313" key="2">
    <source>
        <dbReference type="Proteomes" id="UP000285579"/>
    </source>
</evidence>